<dbReference type="InterPro" id="IPR036938">
    <property type="entry name" value="PAP2/HPO_sf"/>
</dbReference>
<dbReference type="Proteomes" id="UP000182818">
    <property type="component" value="Unassembled WGS sequence"/>
</dbReference>
<evidence type="ECO:0000259" key="2">
    <source>
        <dbReference type="SMART" id="SM00014"/>
    </source>
</evidence>
<comment type="caution">
    <text evidence="3">The sequence shown here is derived from an EMBL/GenBank/DDBJ whole genome shotgun (WGS) entry which is preliminary data.</text>
</comment>
<dbReference type="OrthoDB" id="9789113at2"/>
<dbReference type="Pfam" id="PF01569">
    <property type="entry name" value="PAP2"/>
    <property type="match status" value="1"/>
</dbReference>
<gene>
    <name evidence="3" type="ORF">IV87_GL000786</name>
    <name evidence="4" type="ORF">SAMN04487973_1037</name>
</gene>
<dbReference type="Proteomes" id="UP000051749">
    <property type="component" value="Unassembled WGS sequence"/>
</dbReference>
<dbReference type="PATRIC" id="fig|319653.3.peg.795"/>
<reference evidence="3 5" key="1">
    <citation type="journal article" date="2015" name="Genome Announc.">
        <title>Expanding the biotechnology potential of lactobacilli through comparative genomics of 213 strains and associated genera.</title>
        <authorList>
            <person name="Sun Z."/>
            <person name="Harris H.M."/>
            <person name="McCann A."/>
            <person name="Guo C."/>
            <person name="Argimon S."/>
            <person name="Zhang W."/>
            <person name="Yang X."/>
            <person name="Jeffery I.B."/>
            <person name="Cooney J.C."/>
            <person name="Kagawa T.F."/>
            <person name="Liu W."/>
            <person name="Song Y."/>
            <person name="Salvetti E."/>
            <person name="Wrobel A."/>
            <person name="Rasinkangas P."/>
            <person name="Parkhill J."/>
            <person name="Rea M.C."/>
            <person name="O'Sullivan O."/>
            <person name="Ritari J."/>
            <person name="Douillard F.P."/>
            <person name="Paul Ross R."/>
            <person name="Yang R."/>
            <person name="Briner A.E."/>
            <person name="Felis G.E."/>
            <person name="de Vos W.M."/>
            <person name="Barrangou R."/>
            <person name="Klaenhammer T.R."/>
            <person name="Caufield P.W."/>
            <person name="Cui Y."/>
            <person name="Zhang H."/>
            <person name="O'Toole P.W."/>
        </authorList>
    </citation>
    <scope>NUCLEOTIDE SEQUENCE [LARGE SCALE GENOMIC DNA]</scope>
    <source>
        <strain evidence="3 5">DSM 22301</strain>
    </source>
</reference>
<feature type="domain" description="Phosphatidic acid phosphatase type 2/haloperoxidase" evidence="2">
    <location>
        <begin position="89"/>
        <end position="201"/>
    </location>
</feature>
<dbReference type="GeneID" id="76042652"/>
<dbReference type="PANTHER" id="PTHR14969:SF13">
    <property type="entry name" value="AT30094P"/>
    <property type="match status" value="1"/>
</dbReference>
<feature type="transmembrane region" description="Helical" evidence="1">
    <location>
        <begin position="89"/>
        <end position="110"/>
    </location>
</feature>
<organism evidence="3 5">
    <name type="scientific">Pediococcus ethanolidurans</name>
    <dbReference type="NCBI Taxonomy" id="319653"/>
    <lineage>
        <taxon>Bacteria</taxon>
        <taxon>Bacillati</taxon>
        <taxon>Bacillota</taxon>
        <taxon>Bacilli</taxon>
        <taxon>Lactobacillales</taxon>
        <taxon>Lactobacillaceae</taxon>
        <taxon>Pediococcus</taxon>
    </lineage>
</organism>
<dbReference type="EMBL" id="JQBY01000002">
    <property type="protein sequence ID" value="KRN83359.1"/>
    <property type="molecule type" value="Genomic_DNA"/>
</dbReference>
<proteinExistence type="predicted"/>
<evidence type="ECO:0000256" key="1">
    <source>
        <dbReference type="SAM" id="Phobius"/>
    </source>
</evidence>
<evidence type="ECO:0000313" key="4">
    <source>
        <dbReference type="EMBL" id="SER21701.1"/>
    </source>
</evidence>
<evidence type="ECO:0000313" key="6">
    <source>
        <dbReference type="Proteomes" id="UP000182818"/>
    </source>
</evidence>
<dbReference type="InterPro" id="IPR000326">
    <property type="entry name" value="PAP2/HPO"/>
</dbReference>
<feature type="transmembrane region" description="Helical" evidence="1">
    <location>
        <begin position="130"/>
        <end position="148"/>
    </location>
</feature>
<keyword evidence="1" id="KW-0812">Transmembrane</keyword>
<keyword evidence="1" id="KW-0472">Membrane</keyword>
<dbReference type="CDD" id="cd03392">
    <property type="entry name" value="PAP2_like_2"/>
    <property type="match status" value="1"/>
</dbReference>
<keyword evidence="6" id="KW-1185">Reference proteome</keyword>
<dbReference type="SUPFAM" id="SSF48317">
    <property type="entry name" value="Acid phosphatase/Vanadium-dependent haloperoxidase"/>
    <property type="match status" value="1"/>
</dbReference>
<feature type="transmembrane region" description="Helical" evidence="1">
    <location>
        <begin position="55"/>
        <end position="82"/>
    </location>
</feature>
<dbReference type="SMART" id="SM00014">
    <property type="entry name" value="acidPPc"/>
    <property type="match status" value="1"/>
</dbReference>
<evidence type="ECO:0000313" key="3">
    <source>
        <dbReference type="EMBL" id="KRN83359.1"/>
    </source>
</evidence>
<reference evidence="4 6" key="2">
    <citation type="submission" date="2016-10" db="EMBL/GenBank/DDBJ databases">
        <authorList>
            <person name="Varghese N."/>
            <person name="Submissions S."/>
        </authorList>
    </citation>
    <scope>NUCLEOTIDE SEQUENCE [LARGE SCALE GENOMIC DNA]</scope>
    <source>
        <strain evidence="4 6">CGMCC 1.3889</strain>
    </source>
</reference>
<dbReference type="AlphaFoldDB" id="A0A0R2K1A2"/>
<evidence type="ECO:0000313" key="5">
    <source>
        <dbReference type="Proteomes" id="UP000051749"/>
    </source>
</evidence>
<protein>
    <submittedName>
        <fullName evidence="4">Membrane-associated phospholipid phosphatase</fullName>
    </submittedName>
</protein>
<name>A0A0R2K1A2_9LACO</name>
<feature type="transmembrane region" description="Helical" evidence="1">
    <location>
        <begin position="160"/>
        <end position="180"/>
    </location>
</feature>
<dbReference type="RefSeq" id="WP_057805018.1">
    <property type="nucleotide sequence ID" value="NZ_BJYP01000040.1"/>
</dbReference>
<feature type="transmembrane region" description="Helical" evidence="1">
    <location>
        <begin position="12"/>
        <end position="35"/>
    </location>
</feature>
<dbReference type="PANTHER" id="PTHR14969">
    <property type="entry name" value="SPHINGOSINE-1-PHOSPHATE PHOSPHOHYDROLASE"/>
    <property type="match status" value="1"/>
</dbReference>
<dbReference type="Gene3D" id="1.20.144.10">
    <property type="entry name" value="Phosphatidic acid phosphatase type 2/haloperoxidase"/>
    <property type="match status" value="2"/>
</dbReference>
<accession>A0A0R2K1A2</accession>
<dbReference type="EMBL" id="FOGK01000003">
    <property type="protein sequence ID" value="SER21701.1"/>
    <property type="molecule type" value="Genomic_DNA"/>
</dbReference>
<dbReference type="STRING" id="319653.SAMN04487973_1037"/>
<keyword evidence="1" id="KW-1133">Transmembrane helix</keyword>
<sequence>MLKNQNSISAKSAWASGLIFILLMLSVKANFSLLLKIDTGIISVVQSSFPSFETALMTIVTKIAEPSFAIVYAVIIAGILWFMRMRVDAIWTLATIGGGDVIAYICKEIVQRARPRWNQIIPESGYSFPSGHTFGAVIIVFLILWFFVSQLRSETLQKACQIILIIWVVLVMYSRVYLGAHYPSDVFGAFFLAIAWLAIARWLYNKLYDFVAQYVEPKAEGKHSQH</sequence>
<feature type="transmembrane region" description="Helical" evidence="1">
    <location>
        <begin position="186"/>
        <end position="204"/>
    </location>
</feature>